<dbReference type="OrthoDB" id="1095242at2759"/>
<dbReference type="EMBL" id="PJQM01000144">
    <property type="protein sequence ID" value="RCI06486.1"/>
    <property type="molecule type" value="Genomic_DNA"/>
</dbReference>
<sequence length="478" mass="54356">MSASYGSPTDASASIRQSQMDDMKSFLATAPHHQWENPIKSFRLPNGESISCVLWDDLFHISGTDIVRSLVFRFYAFGRPVVNIKKFEEGIFSDLRNLKPGQDASLEDPRSELLDMLYKNNCIRTKKKQKVFYWFSVPHDRLFLDALERDLKRERMGLEPTTKSMAKPATSLTVDSTQELFQEMRKGSPPLKTRIPNSTISLQVTPTSNEIKRSRVNSVPTQYWHESVQSSQSLDYKKQKAYFGKMNDKRRGRALSSSQSSPIGVRKHDQSYQAPTKSTSFSRVSSFGPPPQTRKSNNNQSRLAMAAYRAGLAQPDTTSIPWNNNDLYSIEPQEMLGNVCQVDMLTCYLCGEGFSETTSLTEHQRNVHPLKEKDCMLMPDYILNNSQQWNLLEMQGTNECLFPVYDPIYDLSATTSSTGSSPYYEDDLSSSTVSSPSDVFNRMTLLQPYKPIFQQEEDMIDQSLLSYADPFINFSFGV</sequence>
<dbReference type="GO" id="GO:0008270">
    <property type="term" value="F:zinc ion binding"/>
    <property type="evidence" value="ECO:0007669"/>
    <property type="project" value="UniProtKB-KW"/>
</dbReference>
<dbReference type="PROSITE" id="PS50157">
    <property type="entry name" value="ZINC_FINGER_C2H2_2"/>
    <property type="match status" value="1"/>
</dbReference>
<dbReference type="GO" id="GO:0003700">
    <property type="term" value="F:DNA-binding transcription factor activity"/>
    <property type="evidence" value="ECO:0007669"/>
    <property type="project" value="InterPro"/>
</dbReference>
<dbReference type="GO" id="GO:1990527">
    <property type="term" value="C:Tec1p-Ste12p-Dig1p complex"/>
    <property type="evidence" value="ECO:0007669"/>
    <property type="project" value="TreeGrafter"/>
</dbReference>
<dbReference type="Proteomes" id="UP000253551">
    <property type="component" value="Unassembled WGS sequence"/>
</dbReference>
<name>A0A367KWB7_RHIST</name>
<evidence type="ECO:0000256" key="7">
    <source>
        <dbReference type="SAM" id="MobiDB-lite"/>
    </source>
</evidence>
<keyword evidence="4" id="KW-0539">Nucleus</keyword>
<comment type="subcellular location">
    <subcellularLocation>
        <location evidence="1">Nucleus</location>
    </subcellularLocation>
</comment>
<evidence type="ECO:0000256" key="2">
    <source>
        <dbReference type="ARBA" id="ARBA00023015"/>
    </source>
</evidence>
<reference evidence="9 10" key="1">
    <citation type="journal article" date="2018" name="G3 (Bethesda)">
        <title>Phylogenetic and Phylogenomic Definition of Rhizopus Species.</title>
        <authorList>
            <person name="Gryganskyi A.P."/>
            <person name="Golan J."/>
            <person name="Dolatabadi S."/>
            <person name="Mondo S."/>
            <person name="Robb S."/>
            <person name="Idnurm A."/>
            <person name="Muszewska A."/>
            <person name="Steczkiewicz K."/>
            <person name="Masonjones S."/>
            <person name="Liao H.L."/>
            <person name="Gajdeczka M.T."/>
            <person name="Anike F."/>
            <person name="Vuek A."/>
            <person name="Anishchenko I.M."/>
            <person name="Voigt K."/>
            <person name="de Hoog G.S."/>
            <person name="Smith M.E."/>
            <person name="Heitman J."/>
            <person name="Vilgalys R."/>
            <person name="Stajich J.E."/>
        </authorList>
    </citation>
    <scope>NUCLEOTIDE SEQUENCE [LARGE SCALE GENOMIC DNA]</scope>
    <source>
        <strain evidence="9 10">LSU 92-RS-03</strain>
    </source>
</reference>
<dbReference type="InterPro" id="IPR013087">
    <property type="entry name" value="Znf_C2H2_type"/>
</dbReference>
<keyword evidence="6" id="KW-0862">Zinc</keyword>
<feature type="compositionally biased region" description="Polar residues" evidence="7">
    <location>
        <begin position="271"/>
        <end position="285"/>
    </location>
</feature>
<feature type="domain" description="C2H2-type" evidence="8">
    <location>
        <begin position="345"/>
        <end position="373"/>
    </location>
</feature>
<evidence type="ECO:0000256" key="3">
    <source>
        <dbReference type="ARBA" id="ARBA00023163"/>
    </source>
</evidence>
<keyword evidence="9" id="KW-0371">Homeobox</keyword>
<evidence type="ECO:0000256" key="4">
    <source>
        <dbReference type="ARBA" id="ARBA00023242"/>
    </source>
</evidence>
<dbReference type="PROSITE" id="PS00028">
    <property type="entry name" value="ZINC_FINGER_C2H2_1"/>
    <property type="match status" value="1"/>
</dbReference>
<dbReference type="GO" id="GO:1990526">
    <property type="term" value="C:Ste12p-Dig1p-Dig2p complex"/>
    <property type="evidence" value="ECO:0007669"/>
    <property type="project" value="TreeGrafter"/>
</dbReference>
<evidence type="ECO:0000313" key="10">
    <source>
        <dbReference type="Proteomes" id="UP000253551"/>
    </source>
</evidence>
<dbReference type="InterPro" id="IPR003120">
    <property type="entry name" value="Ste12"/>
</dbReference>
<keyword evidence="2" id="KW-0805">Transcription regulation</keyword>
<organism evidence="9 10">
    <name type="scientific">Rhizopus stolonifer</name>
    <name type="common">Rhizopus nigricans</name>
    <dbReference type="NCBI Taxonomy" id="4846"/>
    <lineage>
        <taxon>Eukaryota</taxon>
        <taxon>Fungi</taxon>
        <taxon>Fungi incertae sedis</taxon>
        <taxon>Mucoromycota</taxon>
        <taxon>Mucoromycotina</taxon>
        <taxon>Mucoromycetes</taxon>
        <taxon>Mucorales</taxon>
        <taxon>Mucorineae</taxon>
        <taxon>Rhizopodaceae</taxon>
        <taxon>Rhizopus</taxon>
    </lineage>
</organism>
<gene>
    <name evidence="9" type="primary">STE12_7</name>
    <name evidence="9" type="ORF">CU098_012572</name>
</gene>
<dbReference type="GO" id="GO:0005634">
    <property type="term" value="C:nucleus"/>
    <property type="evidence" value="ECO:0007669"/>
    <property type="project" value="UniProtKB-SubCell"/>
</dbReference>
<comment type="similarity">
    <text evidence="5">Belongs to the STE12 transcription factor family.</text>
</comment>
<feature type="region of interest" description="Disordered" evidence="7">
    <location>
        <begin position="186"/>
        <end position="220"/>
    </location>
</feature>
<dbReference type="GO" id="GO:0003677">
    <property type="term" value="F:DNA binding"/>
    <property type="evidence" value="ECO:0007669"/>
    <property type="project" value="UniProtKB-KW"/>
</dbReference>
<keyword evidence="6" id="KW-0863">Zinc-finger</keyword>
<keyword evidence="3" id="KW-0804">Transcription</keyword>
<feature type="region of interest" description="Disordered" evidence="7">
    <location>
        <begin position="245"/>
        <end position="298"/>
    </location>
</feature>
<evidence type="ECO:0000256" key="5">
    <source>
        <dbReference type="ARBA" id="ARBA00024345"/>
    </source>
</evidence>
<dbReference type="AlphaFoldDB" id="A0A367KWB7"/>
<evidence type="ECO:0000259" key="8">
    <source>
        <dbReference type="PROSITE" id="PS50157"/>
    </source>
</evidence>
<evidence type="ECO:0000256" key="1">
    <source>
        <dbReference type="ARBA" id="ARBA00004123"/>
    </source>
</evidence>
<keyword evidence="10" id="KW-1185">Reference proteome</keyword>
<evidence type="ECO:0000313" key="9">
    <source>
        <dbReference type="EMBL" id="RCI06486.1"/>
    </source>
</evidence>
<dbReference type="Pfam" id="PF02200">
    <property type="entry name" value="STE"/>
    <property type="match status" value="1"/>
</dbReference>
<protein>
    <submittedName>
        <fullName evidence="9">Homeodomain transcription factor ste12</fullName>
    </submittedName>
</protein>
<keyword evidence="6" id="KW-0479">Metal-binding</keyword>
<dbReference type="STRING" id="4846.A0A367KWB7"/>
<accession>A0A367KWB7</accession>
<evidence type="ECO:0000256" key="6">
    <source>
        <dbReference type="PROSITE-ProRule" id="PRU00042"/>
    </source>
</evidence>
<proteinExistence type="inferred from homology"/>
<dbReference type="InterPro" id="IPR052127">
    <property type="entry name" value="STE12_transcription_factor"/>
</dbReference>
<comment type="caution">
    <text evidence="9">The sequence shown here is derived from an EMBL/GenBank/DDBJ whole genome shotgun (WGS) entry which is preliminary data.</text>
</comment>
<dbReference type="SMART" id="SM00424">
    <property type="entry name" value="STE"/>
    <property type="match status" value="1"/>
</dbReference>
<keyword evidence="9" id="KW-0238">DNA-binding</keyword>
<dbReference type="PANTHER" id="PTHR47427:SF1">
    <property type="entry name" value="PROTEIN STE12"/>
    <property type="match status" value="1"/>
</dbReference>
<dbReference type="PANTHER" id="PTHR47427">
    <property type="entry name" value="PROTEIN STE12"/>
    <property type="match status" value="1"/>
</dbReference>
<feature type="compositionally biased region" description="Polar residues" evidence="7">
    <location>
        <begin position="195"/>
        <end position="209"/>
    </location>
</feature>